<name>A0AAE1DWU6_9GAST</name>
<reference evidence="1" key="1">
    <citation type="journal article" date="2023" name="G3 (Bethesda)">
        <title>A reference genome for the long-term kleptoplast-retaining sea slug Elysia crispata morphotype clarki.</title>
        <authorList>
            <person name="Eastman K.E."/>
            <person name="Pendleton A.L."/>
            <person name="Shaikh M.A."/>
            <person name="Suttiyut T."/>
            <person name="Ogas R."/>
            <person name="Tomko P."/>
            <person name="Gavelis G."/>
            <person name="Widhalm J.R."/>
            <person name="Wisecaver J.H."/>
        </authorList>
    </citation>
    <scope>NUCLEOTIDE SEQUENCE</scope>
    <source>
        <strain evidence="1">ECLA1</strain>
    </source>
</reference>
<evidence type="ECO:0000313" key="2">
    <source>
        <dbReference type="Proteomes" id="UP001283361"/>
    </source>
</evidence>
<keyword evidence="2" id="KW-1185">Reference proteome</keyword>
<dbReference type="Proteomes" id="UP001283361">
    <property type="component" value="Unassembled WGS sequence"/>
</dbReference>
<accession>A0AAE1DWU6</accession>
<evidence type="ECO:0000313" key="1">
    <source>
        <dbReference type="EMBL" id="KAK3785310.1"/>
    </source>
</evidence>
<comment type="caution">
    <text evidence="1">The sequence shown here is derived from an EMBL/GenBank/DDBJ whole genome shotgun (WGS) entry which is preliminary data.</text>
</comment>
<dbReference type="AlphaFoldDB" id="A0AAE1DWU6"/>
<dbReference type="EMBL" id="JAWDGP010002138">
    <property type="protein sequence ID" value="KAK3785310.1"/>
    <property type="molecule type" value="Genomic_DNA"/>
</dbReference>
<organism evidence="1 2">
    <name type="scientific">Elysia crispata</name>
    <name type="common">lettuce slug</name>
    <dbReference type="NCBI Taxonomy" id="231223"/>
    <lineage>
        <taxon>Eukaryota</taxon>
        <taxon>Metazoa</taxon>
        <taxon>Spiralia</taxon>
        <taxon>Lophotrochozoa</taxon>
        <taxon>Mollusca</taxon>
        <taxon>Gastropoda</taxon>
        <taxon>Heterobranchia</taxon>
        <taxon>Euthyneura</taxon>
        <taxon>Panpulmonata</taxon>
        <taxon>Sacoglossa</taxon>
        <taxon>Placobranchoidea</taxon>
        <taxon>Plakobranchidae</taxon>
        <taxon>Elysia</taxon>
    </lineage>
</organism>
<sequence length="83" mass="10178">MELFVTERGNKALRFNNYTYRLIEVNKKSKRFRSAFQERRVQARRHREREATRQAIISAYRKGEINQEEFLRRISFKSLPPKM</sequence>
<protein>
    <submittedName>
        <fullName evidence="1">Uncharacterized protein</fullName>
    </submittedName>
</protein>
<gene>
    <name evidence="1" type="ORF">RRG08_004250</name>
</gene>
<proteinExistence type="predicted"/>